<dbReference type="AlphaFoldDB" id="A0A9D2L1N3"/>
<reference evidence="1" key="2">
    <citation type="submission" date="2021-04" db="EMBL/GenBank/DDBJ databases">
        <authorList>
            <person name="Gilroy R."/>
        </authorList>
    </citation>
    <scope>NUCLEOTIDE SEQUENCE</scope>
    <source>
        <strain evidence="1">CHK179-7159</strain>
    </source>
</reference>
<reference evidence="1" key="1">
    <citation type="journal article" date="2021" name="PeerJ">
        <title>Extensive microbial diversity within the chicken gut microbiome revealed by metagenomics and culture.</title>
        <authorList>
            <person name="Gilroy R."/>
            <person name="Ravi A."/>
            <person name="Getino M."/>
            <person name="Pursley I."/>
            <person name="Horton D.L."/>
            <person name="Alikhan N.F."/>
            <person name="Baker D."/>
            <person name="Gharbi K."/>
            <person name="Hall N."/>
            <person name="Watson M."/>
            <person name="Adriaenssens E.M."/>
            <person name="Foster-Nyarko E."/>
            <person name="Jarju S."/>
            <person name="Secka A."/>
            <person name="Antonio M."/>
            <person name="Oren A."/>
            <person name="Chaudhuri R.R."/>
            <person name="La Ragione R."/>
            <person name="Hildebrand F."/>
            <person name="Pallen M.J."/>
        </authorList>
    </citation>
    <scope>NUCLEOTIDE SEQUENCE</scope>
    <source>
        <strain evidence="1">CHK179-7159</strain>
    </source>
</reference>
<protein>
    <recommendedName>
        <fullName evidence="3">Six-hairpin glycosidase</fullName>
    </recommendedName>
</protein>
<organism evidence="1 2">
    <name type="scientific">Candidatus Eisenbergiella merdipullorum</name>
    <dbReference type="NCBI Taxonomy" id="2838553"/>
    <lineage>
        <taxon>Bacteria</taxon>
        <taxon>Bacillati</taxon>
        <taxon>Bacillota</taxon>
        <taxon>Clostridia</taxon>
        <taxon>Lachnospirales</taxon>
        <taxon>Lachnospiraceae</taxon>
        <taxon>Eisenbergiella</taxon>
    </lineage>
</organism>
<sequence length="666" mass="76745">MKNELFTIEADPETGYLTSISCVQDSYTMNWCAEDGCWGKIDGFTESIRFNPTRFCREGMHLESLEIGEQDMTAVYANGKLTVTVDRHFLENGNFSERYRIRNSTEAVVTLNSDNFGIEVPFNDRYTYADECMVKRCNTHIWCGKNVAWVCALRMGESDCNLGLFLTQGSLVSYSQKGCTSNNRGIFVLEPETVLLKPGEEYVLQWELFVHKGKEDFLTKLAEWENYIGVEAGHQTVFMGEKIEFTVRAAGGRVPRVFLGEEEVETTAGEDGFQVSYAPACTGENQFEIRAGSNTTCAQFLVVPPFAEFLKKRVEFIVDRQQCMDPESPLYGAYLIYDNKTDSQYYADNYYNACEERINMSVLIARYLRVKEDAKVRASLELFIEFLKREFYEEETGKIYVSLERRQETSRLYNAPGIMRLFCEMYFLTGEDWYLDQILRIAERYYAGGGAKWYANGTAIERVMKAFRTAEREADAEKMLGWYKQQTDNMIANGISYPSHEVNYEQTIVTPAATCISEMGLVTGKKGYYLNEARKHIRCLERFSGFQPSFHLKEIPIRFWDDFWFGKSRCFGDTFPHYWSCLTARSYLAYYRLGGEERYLAAAEECLRNCMCLVSEEGRGSAAYIYPHTLDEKEGEFYDAWANDQDMFLYDAINGMDVVEAFHIGM</sequence>
<dbReference type="Proteomes" id="UP000886858">
    <property type="component" value="Unassembled WGS sequence"/>
</dbReference>
<dbReference type="GO" id="GO:0005975">
    <property type="term" value="P:carbohydrate metabolic process"/>
    <property type="evidence" value="ECO:0007669"/>
    <property type="project" value="InterPro"/>
</dbReference>
<evidence type="ECO:0008006" key="3">
    <source>
        <dbReference type="Google" id="ProtNLM"/>
    </source>
</evidence>
<dbReference type="EMBL" id="DWYY01000185">
    <property type="protein sequence ID" value="HJA94589.1"/>
    <property type="molecule type" value="Genomic_DNA"/>
</dbReference>
<evidence type="ECO:0000313" key="2">
    <source>
        <dbReference type="Proteomes" id="UP000886858"/>
    </source>
</evidence>
<proteinExistence type="predicted"/>
<evidence type="ECO:0000313" key="1">
    <source>
        <dbReference type="EMBL" id="HJA94589.1"/>
    </source>
</evidence>
<accession>A0A9D2L1N3</accession>
<dbReference type="SUPFAM" id="SSF48208">
    <property type="entry name" value="Six-hairpin glycosidases"/>
    <property type="match status" value="1"/>
</dbReference>
<name>A0A9D2L1N3_9FIRM</name>
<comment type="caution">
    <text evidence="1">The sequence shown here is derived from an EMBL/GenBank/DDBJ whole genome shotgun (WGS) entry which is preliminary data.</text>
</comment>
<gene>
    <name evidence="1" type="ORF">H9717_16005</name>
</gene>
<dbReference type="InterPro" id="IPR008928">
    <property type="entry name" value="6-hairpin_glycosidase_sf"/>
</dbReference>